<evidence type="ECO:0000256" key="1">
    <source>
        <dbReference type="ARBA" id="ARBA00009431"/>
    </source>
</evidence>
<dbReference type="InterPro" id="IPR018202">
    <property type="entry name" value="Ser_caboxypep_ser_AS"/>
</dbReference>
<feature type="chain" id="PRO_5011821920" description="Carboxypeptidase" evidence="6">
    <location>
        <begin position="18"/>
        <end position="291"/>
    </location>
</feature>
<evidence type="ECO:0000256" key="2">
    <source>
        <dbReference type="ARBA" id="ARBA00022645"/>
    </source>
</evidence>
<keyword evidence="2 6" id="KW-0121">Carboxypeptidase</keyword>
<proteinExistence type="inferred from homology"/>
<reference evidence="7 8" key="1">
    <citation type="submission" date="2016-07" db="EMBL/GenBank/DDBJ databases">
        <title>Pervasive Adenine N6-methylation of Active Genes in Fungi.</title>
        <authorList>
            <consortium name="DOE Joint Genome Institute"/>
            <person name="Mondo S.J."/>
            <person name="Dannebaum R.O."/>
            <person name="Kuo R.C."/>
            <person name="Labutti K."/>
            <person name="Haridas S."/>
            <person name="Kuo A."/>
            <person name="Salamov A."/>
            <person name="Ahrendt S.R."/>
            <person name="Lipzen A."/>
            <person name="Sullivan W."/>
            <person name="Andreopoulos W.B."/>
            <person name="Clum A."/>
            <person name="Lindquist E."/>
            <person name="Daum C."/>
            <person name="Ramamoorthy G.K."/>
            <person name="Gryganskyi A."/>
            <person name="Culley D."/>
            <person name="Magnuson J.K."/>
            <person name="James T.Y."/>
            <person name="O'Malley M.A."/>
            <person name="Stajich J.E."/>
            <person name="Spatafora J.W."/>
            <person name="Visel A."/>
            <person name="Grigoriev I.V."/>
        </authorList>
    </citation>
    <scope>NUCLEOTIDE SEQUENCE [LARGE SCALE GENOMIC DNA]</scope>
    <source>
        <strain evidence="7 8">CBS 115471</strain>
    </source>
</reference>
<protein>
    <recommendedName>
        <fullName evidence="6">Carboxypeptidase</fullName>
        <ecNumber evidence="6">3.4.16.-</ecNumber>
    </recommendedName>
</protein>
<dbReference type="EC" id="3.4.16.-" evidence="6"/>
<dbReference type="STRING" id="1231657.A0A1Y1ZRH4"/>
<keyword evidence="8" id="KW-1185">Reference proteome</keyword>
<organism evidence="7 8">
    <name type="scientific">Clohesyomyces aquaticus</name>
    <dbReference type="NCBI Taxonomy" id="1231657"/>
    <lineage>
        <taxon>Eukaryota</taxon>
        <taxon>Fungi</taxon>
        <taxon>Dikarya</taxon>
        <taxon>Ascomycota</taxon>
        <taxon>Pezizomycotina</taxon>
        <taxon>Dothideomycetes</taxon>
        <taxon>Pleosporomycetidae</taxon>
        <taxon>Pleosporales</taxon>
        <taxon>Lindgomycetaceae</taxon>
        <taxon>Clohesyomyces</taxon>
    </lineage>
</organism>
<dbReference type="PRINTS" id="PR00724">
    <property type="entry name" value="CRBOXYPTASEC"/>
</dbReference>
<keyword evidence="3 6" id="KW-0645">Protease</keyword>
<evidence type="ECO:0000313" key="8">
    <source>
        <dbReference type="Proteomes" id="UP000193144"/>
    </source>
</evidence>
<accession>A0A1Y1ZRH4</accession>
<dbReference type="Gene3D" id="3.40.50.1820">
    <property type="entry name" value="alpha/beta hydrolase"/>
    <property type="match status" value="1"/>
</dbReference>
<dbReference type="GO" id="GO:0006508">
    <property type="term" value="P:proteolysis"/>
    <property type="evidence" value="ECO:0007669"/>
    <property type="project" value="UniProtKB-KW"/>
</dbReference>
<evidence type="ECO:0000256" key="3">
    <source>
        <dbReference type="ARBA" id="ARBA00022670"/>
    </source>
</evidence>
<evidence type="ECO:0000313" key="7">
    <source>
        <dbReference type="EMBL" id="ORY12597.1"/>
    </source>
</evidence>
<sequence length="291" mass="32291">MVTLVKLFLVLPSLVASFPKPPQRPLILEELKAGNINASDLKRECYGVVNKESGTNDTVCVSTIAAPQQGIGFPWVWGDRSTQYCGYIEHDVATNTKYYFWLVMSENDPASAPLVLWLNGGPGVSSLLGLFDQWGPMKIKRFENENPSIRLEANPYRMTEKMSWIFLEQPVGTGFSTSRRAATTSLDAAEGVLQFLTGFFAHPFTHNGVMVDFTTVPFHIAGESYAGHYISAIGDDLVRRRWPATLRSLIIGNGIIDEGLLPAATQEVSYKFQTLDILSSRSVRKQHTKSI</sequence>
<dbReference type="InterPro" id="IPR029058">
    <property type="entry name" value="AB_hydrolase_fold"/>
</dbReference>
<evidence type="ECO:0000256" key="6">
    <source>
        <dbReference type="RuleBase" id="RU361156"/>
    </source>
</evidence>
<comment type="caution">
    <text evidence="7">The sequence shown here is derived from an EMBL/GenBank/DDBJ whole genome shotgun (WGS) entry which is preliminary data.</text>
</comment>
<dbReference type="InterPro" id="IPR001563">
    <property type="entry name" value="Peptidase_S10"/>
</dbReference>
<dbReference type="Pfam" id="PF00450">
    <property type="entry name" value="Peptidase_S10"/>
    <property type="match status" value="1"/>
</dbReference>
<dbReference type="PROSITE" id="PS00131">
    <property type="entry name" value="CARBOXYPEPT_SER_SER"/>
    <property type="match status" value="1"/>
</dbReference>
<dbReference type="AlphaFoldDB" id="A0A1Y1ZRH4"/>
<feature type="signal peptide" evidence="6">
    <location>
        <begin position="1"/>
        <end position="17"/>
    </location>
</feature>
<gene>
    <name evidence="7" type="ORF">BCR34DRAFT_482414</name>
</gene>
<name>A0A1Y1ZRH4_9PLEO</name>
<keyword evidence="6" id="KW-0732">Signal</keyword>
<keyword evidence="4 6" id="KW-0378">Hydrolase</keyword>
<dbReference type="OrthoDB" id="3790045at2759"/>
<evidence type="ECO:0000256" key="5">
    <source>
        <dbReference type="ARBA" id="ARBA00023180"/>
    </source>
</evidence>
<dbReference type="SUPFAM" id="SSF53474">
    <property type="entry name" value="alpha/beta-Hydrolases"/>
    <property type="match status" value="1"/>
</dbReference>
<dbReference type="PANTHER" id="PTHR11802">
    <property type="entry name" value="SERINE PROTEASE FAMILY S10 SERINE CARBOXYPEPTIDASE"/>
    <property type="match status" value="1"/>
</dbReference>
<comment type="similarity">
    <text evidence="1 6">Belongs to the peptidase S10 family.</text>
</comment>
<evidence type="ECO:0000256" key="4">
    <source>
        <dbReference type="ARBA" id="ARBA00022801"/>
    </source>
</evidence>
<keyword evidence="5" id="KW-0325">Glycoprotein</keyword>
<dbReference type="EMBL" id="MCFA01000049">
    <property type="protein sequence ID" value="ORY12597.1"/>
    <property type="molecule type" value="Genomic_DNA"/>
</dbReference>
<dbReference type="Proteomes" id="UP000193144">
    <property type="component" value="Unassembled WGS sequence"/>
</dbReference>
<dbReference type="GO" id="GO:0004185">
    <property type="term" value="F:serine-type carboxypeptidase activity"/>
    <property type="evidence" value="ECO:0007669"/>
    <property type="project" value="UniProtKB-UniRule"/>
</dbReference>